<gene>
    <name evidence="1" type="primary">24</name>
    <name evidence="1" type="ORF">SEA_SKOG_24</name>
</gene>
<organism evidence="1 2">
    <name type="scientific">Gordonia phage Skog</name>
    <dbReference type="NCBI Taxonomy" id="2704033"/>
    <lineage>
        <taxon>Viruses</taxon>
        <taxon>Duplodnaviria</taxon>
        <taxon>Heunggongvirae</taxon>
        <taxon>Uroviricota</taxon>
        <taxon>Caudoviricetes</taxon>
        <taxon>Skogvirus</taxon>
        <taxon>Skogvirus Skog</taxon>
    </lineage>
</organism>
<dbReference type="KEGG" id="vg:64766506"/>
<reference evidence="1 2" key="1">
    <citation type="submission" date="2020-01" db="EMBL/GenBank/DDBJ databases">
        <authorList>
            <person name="Alvaro L.E."/>
            <person name="Baker K.N."/>
            <person name="Baxter I.S."/>
            <person name="Brown M.R."/>
            <person name="Driscoll K.D."/>
            <person name="Elrubaie J.M."/>
            <person name="Feith S.L."/>
            <person name="Indihar D.F."/>
            <person name="Knoch V.T."/>
            <person name="Koirtyohann K.M."/>
            <person name="Kratz M.A."/>
            <person name="Lear A.H."/>
            <person name="Lindblom K.E."/>
            <person name="Marcus E.R."/>
            <person name="Murphy M.E."/>
            <person name="Sensor R."/>
            <person name="Sherman S.J."/>
            <person name="Swift V.R."/>
            <person name="White K.E."/>
            <person name="Wills S.J."/>
            <person name="Gatt S.M."/>
            <person name="Lohbauer S.A."/>
            <person name="Power T.R."/>
            <person name="Rosales K.A."/>
            <person name="Sisson B.M."/>
            <person name="Isern S."/>
            <person name="Michael S.F."/>
            <person name="Sunnen C.N."/>
            <person name="Garlena R.A."/>
            <person name="Russell D.A."/>
            <person name="Pope W.H."/>
            <person name="Jacobs-Sera D."/>
            <person name="Hatfull G.F."/>
        </authorList>
    </citation>
    <scope>NUCLEOTIDE SEQUENCE [LARGE SCALE GENOMIC DNA]</scope>
</reference>
<protein>
    <submittedName>
        <fullName evidence="1">Uncharacterized protein</fullName>
    </submittedName>
</protein>
<dbReference type="GeneID" id="64766506"/>
<proteinExistence type="predicted"/>
<accession>A0A6G6XJH3</accession>
<evidence type="ECO:0000313" key="2">
    <source>
        <dbReference type="Proteomes" id="UP000503093"/>
    </source>
</evidence>
<dbReference type="RefSeq" id="YP_010059274.1">
    <property type="nucleotide sequence ID" value="NC_054725.1"/>
</dbReference>
<sequence length="96" mass="11186">MSTERTPLERWERQEAEIDRQQGWPDYQDELRREMAAEAAREYPKALKELQEAKKALDEIADWACSTDSGGGEYYAGKDASRDAVQDILKEHGFWY</sequence>
<name>A0A6G6XJH3_9CAUD</name>
<evidence type="ECO:0000313" key="1">
    <source>
        <dbReference type="EMBL" id="QIG58176.1"/>
    </source>
</evidence>
<dbReference type="Proteomes" id="UP000503093">
    <property type="component" value="Segment"/>
</dbReference>
<keyword evidence="2" id="KW-1185">Reference proteome</keyword>
<dbReference type="EMBL" id="MN908687">
    <property type="protein sequence ID" value="QIG58176.1"/>
    <property type="molecule type" value="Genomic_DNA"/>
</dbReference>